<accession>A0A1Q3BXS9</accession>
<dbReference type="Proteomes" id="UP000187406">
    <property type="component" value="Unassembled WGS sequence"/>
</dbReference>
<dbReference type="AlphaFoldDB" id="A0A1Q3BXS9"/>
<dbReference type="PANTHER" id="PTHR47076:SF1">
    <property type="entry name" value="NHL DOMAIN PROTEIN"/>
    <property type="match status" value="1"/>
</dbReference>
<proteinExistence type="predicted"/>
<dbReference type="FunCoup" id="A0A1Q3BXS9">
    <property type="interactions" value="112"/>
</dbReference>
<dbReference type="STRING" id="3775.A0A1Q3BXS9"/>
<evidence type="ECO:0000313" key="1">
    <source>
        <dbReference type="EMBL" id="GAV72573.1"/>
    </source>
</evidence>
<dbReference type="PANTHER" id="PTHR47076">
    <property type="entry name" value="NHL DOMAIN PROTEIN"/>
    <property type="match status" value="1"/>
</dbReference>
<reference evidence="2" key="1">
    <citation type="submission" date="2016-04" db="EMBL/GenBank/DDBJ databases">
        <title>Cephalotus genome sequencing.</title>
        <authorList>
            <person name="Fukushima K."/>
            <person name="Hasebe M."/>
            <person name="Fang X."/>
        </authorList>
    </citation>
    <scope>NUCLEOTIDE SEQUENCE [LARGE SCALE GENOMIC DNA]</scope>
    <source>
        <strain evidence="2">cv. St1</strain>
    </source>
</reference>
<evidence type="ECO:0000313" key="2">
    <source>
        <dbReference type="Proteomes" id="UP000187406"/>
    </source>
</evidence>
<organism evidence="1 2">
    <name type="scientific">Cephalotus follicularis</name>
    <name type="common">Albany pitcher plant</name>
    <dbReference type="NCBI Taxonomy" id="3775"/>
    <lineage>
        <taxon>Eukaryota</taxon>
        <taxon>Viridiplantae</taxon>
        <taxon>Streptophyta</taxon>
        <taxon>Embryophyta</taxon>
        <taxon>Tracheophyta</taxon>
        <taxon>Spermatophyta</taxon>
        <taxon>Magnoliopsida</taxon>
        <taxon>eudicotyledons</taxon>
        <taxon>Gunneridae</taxon>
        <taxon>Pentapetalae</taxon>
        <taxon>rosids</taxon>
        <taxon>fabids</taxon>
        <taxon>Oxalidales</taxon>
        <taxon>Cephalotaceae</taxon>
        <taxon>Cephalotus</taxon>
    </lineage>
</organism>
<sequence>MSSNAPDISVTNPNEDDLDISFAKRGCCNWIPCLGTQRSSSTCWWQRIRTVDHINTHDDPWWTRGWKRLREWKKTSVRGYNKNTLCCGGGGPKLGKFQYDPLSYSLNFDDGPVRFGHFYDEDSLKRDFSSRYASLPVSTKGSMDLGKDAPLFT</sequence>
<gene>
    <name evidence="1" type="ORF">CFOL_v3_16061</name>
</gene>
<keyword evidence="2" id="KW-1185">Reference proteome</keyword>
<dbReference type="OrthoDB" id="1723198at2759"/>
<name>A0A1Q3BXS9_CEPFO</name>
<dbReference type="EMBL" id="BDDD01001016">
    <property type="protein sequence ID" value="GAV72573.1"/>
    <property type="molecule type" value="Genomic_DNA"/>
</dbReference>
<protein>
    <submittedName>
        <fullName evidence="1">Uncharacterized protein</fullName>
    </submittedName>
</protein>
<comment type="caution">
    <text evidence="1">The sequence shown here is derived from an EMBL/GenBank/DDBJ whole genome shotgun (WGS) entry which is preliminary data.</text>
</comment>
<dbReference type="InParanoid" id="A0A1Q3BXS9"/>